<evidence type="ECO:0000313" key="2">
    <source>
        <dbReference type="Proteomes" id="UP000319848"/>
    </source>
</evidence>
<dbReference type="STRING" id="1341154.FCR2A7T_10540"/>
<sequence>MAKEDLLTKQINQLGFFLRRMLEKITNDNAHDDSGATDSVFNQKLQEELGFDLKTIEAISTDEIIDFLLKNECFSPENLELFADILVKSNKNGFAEKALKIYDYINKQTAVFSMERDLKMQNLKKRL</sequence>
<dbReference type="RefSeq" id="WP_023570216.1">
    <property type="nucleotide sequence ID" value="NZ_AVBI01000012.1"/>
</dbReference>
<dbReference type="AlphaFoldDB" id="V6S2X1"/>
<dbReference type="Proteomes" id="UP000319848">
    <property type="component" value="Unassembled WGS sequence"/>
</dbReference>
<reference evidence="1 2" key="1">
    <citation type="journal article" date="2015" name="Stand. Genomic Sci.">
        <title>Genomic Encyclopedia of Bacterial and Archaeal Type Strains, Phase III: the genomes of soil and plant-associated and newly described type strains.</title>
        <authorList>
            <person name="Whitman W.B."/>
            <person name="Woyke T."/>
            <person name="Klenk H.P."/>
            <person name="Zhou Y."/>
            <person name="Lilburn T.G."/>
            <person name="Beck B.J."/>
            <person name="De Vos P."/>
            <person name="Vandamme P."/>
            <person name="Eisen J.A."/>
            <person name="Garrity G."/>
            <person name="Hugenholtz P."/>
            <person name="Kyrpides N.C."/>
        </authorList>
    </citation>
    <scope>NUCLEOTIDE SEQUENCE [LARGE SCALE GENOMIC DNA]</scope>
    <source>
        <strain evidence="1 2">CGMCC 1.7270</strain>
    </source>
</reference>
<protein>
    <submittedName>
        <fullName evidence="1">Uncharacterized protein</fullName>
    </submittedName>
</protein>
<proteinExistence type="predicted"/>
<organism evidence="1 2">
    <name type="scientific">Flavobacterium cauense R2A-7</name>
    <dbReference type="NCBI Taxonomy" id="1341154"/>
    <lineage>
        <taxon>Bacteria</taxon>
        <taxon>Pseudomonadati</taxon>
        <taxon>Bacteroidota</taxon>
        <taxon>Flavobacteriia</taxon>
        <taxon>Flavobacteriales</taxon>
        <taxon>Flavobacteriaceae</taxon>
        <taxon>Flavobacterium</taxon>
    </lineage>
</organism>
<accession>V6S2X1</accession>
<comment type="caution">
    <text evidence="1">The sequence shown here is derived from an EMBL/GenBank/DDBJ whole genome shotgun (WGS) entry which is preliminary data.</text>
</comment>
<dbReference type="OrthoDB" id="1371200at2"/>
<name>V6S2X1_9FLAO</name>
<keyword evidence="2" id="KW-1185">Reference proteome</keyword>
<gene>
    <name evidence="1" type="ORF">IP98_02191</name>
</gene>
<evidence type="ECO:0000313" key="1">
    <source>
        <dbReference type="EMBL" id="TWI10840.1"/>
    </source>
</evidence>
<dbReference type="EMBL" id="VLKQ01000009">
    <property type="protein sequence ID" value="TWI10840.1"/>
    <property type="molecule type" value="Genomic_DNA"/>
</dbReference>